<evidence type="ECO:0000313" key="3">
    <source>
        <dbReference type="Proteomes" id="UP001610563"/>
    </source>
</evidence>
<gene>
    <name evidence="2" type="ORF">BJX66DRAFT_44523</name>
</gene>
<dbReference type="Proteomes" id="UP001610563">
    <property type="component" value="Unassembled WGS sequence"/>
</dbReference>
<evidence type="ECO:0000256" key="1">
    <source>
        <dbReference type="SAM" id="Phobius"/>
    </source>
</evidence>
<keyword evidence="3" id="KW-1185">Reference proteome</keyword>
<keyword evidence="1" id="KW-0472">Membrane</keyword>
<organism evidence="2 3">
    <name type="scientific">Aspergillus keveii</name>
    <dbReference type="NCBI Taxonomy" id="714993"/>
    <lineage>
        <taxon>Eukaryota</taxon>
        <taxon>Fungi</taxon>
        <taxon>Dikarya</taxon>
        <taxon>Ascomycota</taxon>
        <taxon>Pezizomycotina</taxon>
        <taxon>Eurotiomycetes</taxon>
        <taxon>Eurotiomycetidae</taxon>
        <taxon>Eurotiales</taxon>
        <taxon>Aspergillaceae</taxon>
        <taxon>Aspergillus</taxon>
        <taxon>Aspergillus subgen. Nidulantes</taxon>
    </lineage>
</organism>
<evidence type="ECO:0000313" key="2">
    <source>
        <dbReference type="EMBL" id="KAL2798336.1"/>
    </source>
</evidence>
<comment type="caution">
    <text evidence="2">The sequence shown here is derived from an EMBL/GenBank/DDBJ whole genome shotgun (WGS) entry which is preliminary data.</text>
</comment>
<name>A0ABR4GH60_9EURO</name>
<reference evidence="2 3" key="1">
    <citation type="submission" date="2024-07" db="EMBL/GenBank/DDBJ databases">
        <title>Section-level genome sequencing and comparative genomics of Aspergillus sections Usti and Cavernicolus.</title>
        <authorList>
            <consortium name="Lawrence Berkeley National Laboratory"/>
            <person name="Nybo J.L."/>
            <person name="Vesth T.C."/>
            <person name="Theobald S."/>
            <person name="Frisvad J.C."/>
            <person name="Larsen T.O."/>
            <person name="Kjaerboelling I."/>
            <person name="Rothschild-Mancinelli K."/>
            <person name="Lyhne E.K."/>
            <person name="Kogle M.E."/>
            <person name="Barry K."/>
            <person name="Clum A."/>
            <person name="Na H."/>
            <person name="Ledsgaard L."/>
            <person name="Lin J."/>
            <person name="Lipzen A."/>
            <person name="Kuo A."/>
            <person name="Riley R."/>
            <person name="Mondo S."/>
            <person name="Labutti K."/>
            <person name="Haridas S."/>
            <person name="Pangalinan J."/>
            <person name="Salamov A.A."/>
            <person name="Simmons B.A."/>
            <person name="Magnuson J.K."/>
            <person name="Chen J."/>
            <person name="Drula E."/>
            <person name="Henrissat B."/>
            <person name="Wiebenga A."/>
            <person name="Lubbers R.J."/>
            <person name="Gomes A.C."/>
            <person name="Makela M.R."/>
            <person name="Stajich J."/>
            <person name="Grigoriev I.V."/>
            <person name="Mortensen U.H."/>
            <person name="De Vries R.P."/>
            <person name="Baker S.E."/>
            <person name="Andersen M.R."/>
        </authorList>
    </citation>
    <scope>NUCLEOTIDE SEQUENCE [LARGE SCALE GENOMIC DNA]</scope>
    <source>
        <strain evidence="2 3">CBS 209.92</strain>
    </source>
</reference>
<sequence length="93" mass="10852">MARAAATIMQRTLRSKPRCRWPGGGRAQKKKKNILKQHLRVPGNDASTPLLKKRFIITIFFFLLLLYFFLLLFSFVYQNRTIEGSVGFERIYG</sequence>
<proteinExistence type="predicted"/>
<feature type="transmembrane region" description="Helical" evidence="1">
    <location>
        <begin position="55"/>
        <end position="77"/>
    </location>
</feature>
<keyword evidence="1" id="KW-0812">Transmembrane</keyword>
<protein>
    <submittedName>
        <fullName evidence="2">Uncharacterized protein</fullName>
    </submittedName>
</protein>
<accession>A0ABR4GH60</accession>
<keyword evidence="1" id="KW-1133">Transmembrane helix</keyword>
<dbReference type="EMBL" id="JBFTWV010000013">
    <property type="protein sequence ID" value="KAL2798336.1"/>
    <property type="molecule type" value="Genomic_DNA"/>
</dbReference>